<evidence type="ECO:0000256" key="4">
    <source>
        <dbReference type="ARBA" id="ARBA00022840"/>
    </source>
</evidence>
<dbReference type="PANTHER" id="PTHR45766">
    <property type="entry name" value="DNA ANNEALING HELICASE AND ENDONUCLEASE ZRANB3 FAMILY MEMBER"/>
    <property type="match status" value="1"/>
</dbReference>
<dbReference type="InterPro" id="IPR001650">
    <property type="entry name" value="Helicase_C-like"/>
</dbReference>
<comment type="caution">
    <text evidence="8">The sequence shown here is derived from an EMBL/GenBank/DDBJ whole genome shotgun (WGS) entry which is preliminary data.</text>
</comment>
<feature type="domain" description="Helicase ATP-binding" evidence="6">
    <location>
        <begin position="129"/>
        <end position="298"/>
    </location>
</feature>
<dbReference type="GO" id="GO:0004386">
    <property type="term" value="F:helicase activity"/>
    <property type="evidence" value="ECO:0007669"/>
    <property type="project" value="UniProtKB-KW"/>
</dbReference>
<feature type="region of interest" description="Disordered" evidence="5">
    <location>
        <begin position="683"/>
        <end position="738"/>
    </location>
</feature>
<dbReference type="Pfam" id="PF00176">
    <property type="entry name" value="SNF2-rel_dom"/>
    <property type="match status" value="1"/>
</dbReference>
<evidence type="ECO:0000259" key="7">
    <source>
        <dbReference type="PROSITE" id="PS51194"/>
    </source>
</evidence>
<accession>A0A853EKC5</accession>
<sequence>MGPGSPSPALSSGPDVAPGSVVRVRDEDWLVTQVSSTSDGLLVTVQGLSELVRDTTAQFSAGIDRIEPVDPRRTRVIADTSTRHRLSRLWLEATLRKTALPAASPHLAVVGDVLADPLAYQLRAVRQALDPDHLRPRILLADAVGLGKTLEIGMILSELVRRGRGDRMLIVTPRHVLEQMQHEMWSRFALPFVRLDSQGIQRVRRRVPATRNPFSVYPRAIISIDTLKNDRYLAHLRKQSWDAVVIDESHNVTNKGTLNHRLADLLARQADALILASATPHNGDPRSFAELIRLLEPTAVHADGTLDEEAVRRLVIRRHRHSQEVRDVVGGRWKERLTPVNRLVAPSPAEDAVASELSRAWLHRDDETAAAAGGAAPASPSSAGSAEPGAPSGRRARGDALFSWTLAKAFLSSPAALIQTIDERLRRRGSRAARASDPQAAQGRGEHGALVRLRELAQAASTAESGKYRALLEELERIGVGPRREERAVVFAERVATLTWLRERLEEDLGMPPGAVRVLHGGLSDVEQQAIVEEFRQAHSPIRVLVTGDVASEGVNLHSQCHELIHYDIPWSLIRIEQRNGRIDRYGQEVSPQITTLLLNPSDARFSGDVRVLARLMEKEDEAHRALGDAASLMGLYSGEKEEAAIREALQSGSDIDQVVPGVEEALTRDPMAALFARLTGAAAPSRDPGSQAAAPLGPTAPAGPAGPDGAAAPRSVMTAPDPLAPAAPAAGDERAPDRAPLPASILYGSQVDFLREALTELYERPQEPALASGGGGVSWREHGSEHVAELVPPPGLRARLDVLPQSYVRQRRVHDLLRLATSQRKGARLLAEALRDPSGSSWPEAHYLGPLHPVLEWAGDRVLARLGRGSVFAVRGRPGSVEAPTVLVLGTLTNLAGRTVSMVCASVAFPFMDTAAALADVAAGRPVREPSTVSVHDSAEKMLRTVGVDEPLTNEGPVPHLDLLTALVGPAVDAAAAQMRMTMEVARRDAEERVRTWGMRADAWDDKAGVLVQNRHLRSHRVSVAQERRLVEQHRPAHSLVRPLLVVVPQDFGREGGR</sequence>
<feature type="domain" description="Helicase C-terminal" evidence="7">
    <location>
        <begin position="474"/>
        <end position="635"/>
    </location>
</feature>
<dbReference type="SMART" id="SM00490">
    <property type="entry name" value="HELICc"/>
    <property type="match status" value="1"/>
</dbReference>
<dbReference type="CDD" id="cd18793">
    <property type="entry name" value="SF2_C_SNF"/>
    <property type="match status" value="1"/>
</dbReference>
<dbReference type="CDD" id="cd18011">
    <property type="entry name" value="DEXDc_RapA"/>
    <property type="match status" value="1"/>
</dbReference>
<evidence type="ECO:0000256" key="1">
    <source>
        <dbReference type="ARBA" id="ARBA00022741"/>
    </source>
</evidence>
<feature type="compositionally biased region" description="Low complexity" evidence="5">
    <location>
        <begin position="369"/>
        <end position="393"/>
    </location>
</feature>
<dbReference type="Gene3D" id="3.40.50.10810">
    <property type="entry name" value="Tandem AAA-ATPase domain"/>
    <property type="match status" value="1"/>
</dbReference>
<dbReference type="InterPro" id="IPR027417">
    <property type="entry name" value="P-loop_NTPase"/>
</dbReference>
<dbReference type="EMBL" id="JACBXV010000137">
    <property type="protein sequence ID" value="NYS69728.1"/>
    <property type="molecule type" value="Genomic_DNA"/>
</dbReference>
<keyword evidence="4" id="KW-0067">ATP-binding</keyword>
<feature type="region of interest" description="Disordered" evidence="5">
    <location>
        <begin position="369"/>
        <end position="395"/>
    </location>
</feature>
<evidence type="ECO:0000259" key="6">
    <source>
        <dbReference type="PROSITE" id="PS51192"/>
    </source>
</evidence>
<protein>
    <submittedName>
        <fullName evidence="8">DEAD/DEAH box helicase</fullName>
    </submittedName>
</protein>
<dbReference type="InterPro" id="IPR038718">
    <property type="entry name" value="SNF2-like_sf"/>
</dbReference>
<dbReference type="PANTHER" id="PTHR45766:SF6">
    <property type="entry name" value="SWI_SNF-RELATED MATRIX-ASSOCIATED ACTIN-DEPENDENT REGULATOR OF CHROMATIN SUBFAMILY A-LIKE PROTEIN 1"/>
    <property type="match status" value="1"/>
</dbReference>
<proteinExistence type="predicted"/>
<dbReference type="PROSITE" id="PS51194">
    <property type="entry name" value="HELICASE_CTER"/>
    <property type="match status" value="1"/>
</dbReference>
<evidence type="ECO:0000313" key="9">
    <source>
        <dbReference type="Proteomes" id="UP000572528"/>
    </source>
</evidence>
<feature type="compositionally biased region" description="Low complexity" evidence="5">
    <location>
        <begin position="693"/>
        <end position="731"/>
    </location>
</feature>
<name>A0A853EKC5_9ACTO</name>
<dbReference type="InterPro" id="IPR057342">
    <property type="entry name" value="DEXDc_RapA"/>
</dbReference>
<evidence type="ECO:0000256" key="2">
    <source>
        <dbReference type="ARBA" id="ARBA00022801"/>
    </source>
</evidence>
<dbReference type="InterPro" id="IPR014001">
    <property type="entry name" value="Helicase_ATP-bd"/>
</dbReference>
<dbReference type="Pfam" id="PF00271">
    <property type="entry name" value="Helicase_C"/>
    <property type="match status" value="1"/>
</dbReference>
<keyword evidence="1" id="KW-0547">Nucleotide-binding</keyword>
<dbReference type="GO" id="GO:0016787">
    <property type="term" value="F:hydrolase activity"/>
    <property type="evidence" value="ECO:0007669"/>
    <property type="project" value="UniProtKB-KW"/>
</dbReference>
<evidence type="ECO:0000256" key="5">
    <source>
        <dbReference type="SAM" id="MobiDB-lite"/>
    </source>
</evidence>
<reference evidence="8 9" key="1">
    <citation type="submission" date="2020-07" db="EMBL/GenBank/DDBJ databases">
        <title>MOT database genomes.</title>
        <authorList>
            <person name="Joseph S."/>
            <person name="Aduse-Opoku J."/>
            <person name="Hashim A."/>
            <person name="Wade W."/>
            <person name="Curtis M."/>
        </authorList>
    </citation>
    <scope>NUCLEOTIDE SEQUENCE [LARGE SCALE GENOMIC DNA]</scope>
    <source>
        <strain evidence="8 9">WMus004</strain>
    </source>
</reference>
<dbReference type="Gene3D" id="3.40.50.300">
    <property type="entry name" value="P-loop containing nucleotide triphosphate hydrolases"/>
    <property type="match status" value="1"/>
</dbReference>
<dbReference type="InterPro" id="IPR049730">
    <property type="entry name" value="SNF2/RAD54-like_C"/>
</dbReference>
<evidence type="ECO:0000313" key="8">
    <source>
        <dbReference type="EMBL" id="NYS69728.1"/>
    </source>
</evidence>
<dbReference type="Proteomes" id="UP000572528">
    <property type="component" value="Unassembled WGS sequence"/>
</dbReference>
<dbReference type="PROSITE" id="PS51192">
    <property type="entry name" value="HELICASE_ATP_BIND_1"/>
    <property type="match status" value="1"/>
</dbReference>
<dbReference type="AlphaFoldDB" id="A0A853EKC5"/>
<keyword evidence="3 8" id="KW-0347">Helicase</keyword>
<dbReference type="SMART" id="SM00487">
    <property type="entry name" value="DEXDc"/>
    <property type="match status" value="1"/>
</dbReference>
<dbReference type="InterPro" id="IPR000330">
    <property type="entry name" value="SNF2_N"/>
</dbReference>
<evidence type="ECO:0000256" key="3">
    <source>
        <dbReference type="ARBA" id="ARBA00022806"/>
    </source>
</evidence>
<dbReference type="SUPFAM" id="SSF52540">
    <property type="entry name" value="P-loop containing nucleoside triphosphate hydrolases"/>
    <property type="match status" value="2"/>
</dbReference>
<dbReference type="GO" id="GO:0005524">
    <property type="term" value="F:ATP binding"/>
    <property type="evidence" value="ECO:0007669"/>
    <property type="project" value="UniProtKB-KW"/>
</dbReference>
<keyword evidence="2" id="KW-0378">Hydrolase</keyword>
<organism evidence="8 9">
    <name type="scientific">Actinomyces bowdenii</name>
    <dbReference type="NCBI Taxonomy" id="131109"/>
    <lineage>
        <taxon>Bacteria</taxon>
        <taxon>Bacillati</taxon>
        <taxon>Actinomycetota</taxon>
        <taxon>Actinomycetes</taxon>
        <taxon>Actinomycetales</taxon>
        <taxon>Actinomycetaceae</taxon>
        <taxon>Actinomyces</taxon>
    </lineage>
</organism>
<gene>
    <name evidence="8" type="ORF">HZZ05_09425</name>
</gene>